<evidence type="ECO:0000259" key="4">
    <source>
        <dbReference type="PROSITE" id="PS50102"/>
    </source>
</evidence>
<dbReference type="Pfam" id="PF00076">
    <property type="entry name" value="RRM_1"/>
    <property type="match status" value="1"/>
</dbReference>
<dbReference type="Proteomes" id="UP001418222">
    <property type="component" value="Unassembled WGS sequence"/>
</dbReference>
<evidence type="ECO:0008006" key="8">
    <source>
        <dbReference type="Google" id="ProtNLM"/>
    </source>
</evidence>
<evidence type="ECO:0000256" key="3">
    <source>
        <dbReference type="PROSITE-ProRule" id="PRU00176"/>
    </source>
</evidence>
<feature type="domain" description="CCHC-type" evidence="5">
    <location>
        <begin position="136"/>
        <end position="150"/>
    </location>
</feature>
<evidence type="ECO:0000256" key="1">
    <source>
        <dbReference type="ARBA" id="ARBA00022884"/>
    </source>
</evidence>
<protein>
    <recommendedName>
        <fullName evidence="8">RNA-binding protein</fullName>
    </recommendedName>
</protein>
<dbReference type="PANTHER" id="PTHR10501">
    <property type="entry name" value="U1 SMALL NUCLEAR RIBONUCLEOPROTEIN A/U2 SMALL NUCLEAR RIBONUCLEOPROTEIN B"/>
    <property type="match status" value="1"/>
</dbReference>
<dbReference type="Pfam" id="PF00098">
    <property type="entry name" value="zf-CCHC"/>
    <property type="match status" value="2"/>
</dbReference>
<evidence type="ECO:0000313" key="6">
    <source>
        <dbReference type="EMBL" id="KAK8931403.1"/>
    </source>
</evidence>
<dbReference type="GO" id="GO:0003723">
    <property type="term" value="F:RNA binding"/>
    <property type="evidence" value="ECO:0007669"/>
    <property type="project" value="UniProtKB-UniRule"/>
</dbReference>
<dbReference type="SMART" id="SM00343">
    <property type="entry name" value="ZnF_C2HC"/>
    <property type="match status" value="3"/>
</dbReference>
<dbReference type="InterPro" id="IPR012677">
    <property type="entry name" value="Nucleotide-bd_a/b_plait_sf"/>
</dbReference>
<keyword evidence="2" id="KW-0863">Zinc-finger</keyword>
<dbReference type="InterPro" id="IPR000504">
    <property type="entry name" value="RRM_dom"/>
</dbReference>
<keyword evidence="2" id="KW-0479">Metal-binding</keyword>
<feature type="domain" description="CCHC-type" evidence="5">
    <location>
        <begin position="74"/>
        <end position="88"/>
    </location>
</feature>
<organism evidence="6 7">
    <name type="scientific">Platanthera zijinensis</name>
    <dbReference type="NCBI Taxonomy" id="2320716"/>
    <lineage>
        <taxon>Eukaryota</taxon>
        <taxon>Viridiplantae</taxon>
        <taxon>Streptophyta</taxon>
        <taxon>Embryophyta</taxon>
        <taxon>Tracheophyta</taxon>
        <taxon>Spermatophyta</taxon>
        <taxon>Magnoliopsida</taxon>
        <taxon>Liliopsida</taxon>
        <taxon>Asparagales</taxon>
        <taxon>Orchidaceae</taxon>
        <taxon>Orchidoideae</taxon>
        <taxon>Orchideae</taxon>
        <taxon>Orchidinae</taxon>
        <taxon>Platanthera</taxon>
    </lineage>
</organism>
<dbReference type="InterPro" id="IPR035979">
    <property type="entry name" value="RBD_domain_sf"/>
</dbReference>
<dbReference type="SUPFAM" id="SSF54928">
    <property type="entry name" value="RNA-binding domain, RBD"/>
    <property type="match status" value="1"/>
</dbReference>
<keyword evidence="2" id="KW-0862">Zinc</keyword>
<dbReference type="SMART" id="SM00360">
    <property type="entry name" value="RRM"/>
    <property type="match status" value="1"/>
</dbReference>
<keyword evidence="1 3" id="KW-0694">RNA-binding</keyword>
<dbReference type="CDD" id="cd21618">
    <property type="entry name" value="RRM_AtNSRA_like"/>
    <property type="match status" value="1"/>
</dbReference>
<feature type="domain" description="CCHC-type" evidence="5">
    <location>
        <begin position="239"/>
        <end position="253"/>
    </location>
</feature>
<comment type="caution">
    <text evidence="6">The sequence shown here is derived from an EMBL/GenBank/DDBJ whole genome shotgun (WGS) entry which is preliminary data.</text>
</comment>
<keyword evidence="7" id="KW-1185">Reference proteome</keyword>
<dbReference type="InterPro" id="IPR001878">
    <property type="entry name" value="Znf_CCHC"/>
</dbReference>
<dbReference type="Gene3D" id="3.30.70.330">
    <property type="match status" value="1"/>
</dbReference>
<dbReference type="AlphaFoldDB" id="A0AAP0G137"/>
<dbReference type="Gene3D" id="4.10.60.10">
    <property type="entry name" value="Zinc finger, CCHC-type"/>
    <property type="match status" value="2"/>
</dbReference>
<gene>
    <name evidence="6" type="ORF">KSP39_PZI016224</name>
</gene>
<sequence length="530" mass="58296">MADKGKVVEIVATSLAPCQGLVQKRAQKFAQQEAKEQDDVATCNILAVRIKDYPLCPKCKRHHQGECLATSDVCYKCHQTGHISRFCPGATKHQVAKEQDDVVMNNILAVKVKEYPLCPKCNHHHQGECLVTLGVCYKCHREGHLTCFCPGDADHPQKLEVGDLNMVEKGKTVEIVDTILAPYQGLVQPQAHKLALQEAKEQDDVVTGNISTVTVKDYPLCPKCNRHHQGECLAATGVCYKCYQTGHIARFCPGATEHQQKLEVGDLRMAGKVKAEIVDTSLAPCQGLVQPRAHKLALKEAKEHNDVVTNPGSSFAGYLAPESSIPGYFPPESSVPSYLPPEGSALTSHRLLQPRSGGYSSDILAGVGSQSVPGYSGLPARAIARGYSLLDDPTFVRRDASLGIKPGLKDIERSEPFRKSESLLVDESNVLFVDGLPTDCTRREMAHLFRPFIGFKEIRVVHKEPRRVGEKGHVLCFVEFDDAKCALTALQALQGYKFDDKKPDAPVMTIQFASFPFHPPHLDQRRGIAH</sequence>
<name>A0AAP0G137_9ASPA</name>
<evidence type="ECO:0000259" key="5">
    <source>
        <dbReference type="PROSITE" id="PS50158"/>
    </source>
</evidence>
<reference evidence="6 7" key="1">
    <citation type="journal article" date="2022" name="Nat. Plants">
        <title>Genomes of leafy and leafless Platanthera orchids illuminate the evolution of mycoheterotrophy.</title>
        <authorList>
            <person name="Li M.H."/>
            <person name="Liu K.W."/>
            <person name="Li Z."/>
            <person name="Lu H.C."/>
            <person name="Ye Q.L."/>
            <person name="Zhang D."/>
            <person name="Wang J.Y."/>
            <person name="Li Y.F."/>
            <person name="Zhong Z.M."/>
            <person name="Liu X."/>
            <person name="Yu X."/>
            <person name="Liu D.K."/>
            <person name="Tu X.D."/>
            <person name="Liu B."/>
            <person name="Hao Y."/>
            <person name="Liao X.Y."/>
            <person name="Jiang Y.T."/>
            <person name="Sun W.H."/>
            <person name="Chen J."/>
            <person name="Chen Y.Q."/>
            <person name="Ai Y."/>
            <person name="Zhai J.W."/>
            <person name="Wu S.S."/>
            <person name="Zhou Z."/>
            <person name="Hsiao Y.Y."/>
            <person name="Wu W.L."/>
            <person name="Chen Y.Y."/>
            <person name="Lin Y.F."/>
            <person name="Hsu J.L."/>
            <person name="Li C.Y."/>
            <person name="Wang Z.W."/>
            <person name="Zhao X."/>
            <person name="Zhong W.Y."/>
            <person name="Ma X.K."/>
            <person name="Ma L."/>
            <person name="Huang J."/>
            <person name="Chen G.Z."/>
            <person name="Huang M.Z."/>
            <person name="Huang L."/>
            <person name="Peng D.H."/>
            <person name="Luo Y.B."/>
            <person name="Zou S.Q."/>
            <person name="Chen S.P."/>
            <person name="Lan S."/>
            <person name="Tsai W.C."/>
            <person name="Van de Peer Y."/>
            <person name="Liu Z.J."/>
        </authorList>
    </citation>
    <scope>NUCLEOTIDE SEQUENCE [LARGE SCALE GENOMIC DNA]</scope>
    <source>
        <strain evidence="6">Lor287</strain>
    </source>
</reference>
<dbReference type="PROSITE" id="PS50158">
    <property type="entry name" value="ZF_CCHC"/>
    <property type="match status" value="3"/>
</dbReference>
<feature type="domain" description="RRM" evidence="4">
    <location>
        <begin position="429"/>
        <end position="515"/>
    </location>
</feature>
<accession>A0AAP0G137</accession>
<evidence type="ECO:0000256" key="2">
    <source>
        <dbReference type="PROSITE-ProRule" id="PRU00047"/>
    </source>
</evidence>
<evidence type="ECO:0000313" key="7">
    <source>
        <dbReference type="Proteomes" id="UP001418222"/>
    </source>
</evidence>
<proteinExistence type="predicted"/>
<dbReference type="PROSITE" id="PS50102">
    <property type="entry name" value="RRM"/>
    <property type="match status" value="1"/>
</dbReference>
<dbReference type="EMBL" id="JBBWWQ010000014">
    <property type="protein sequence ID" value="KAK8931403.1"/>
    <property type="molecule type" value="Genomic_DNA"/>
</dbReference>
<dbReference type="GO" id="GO:0008270">
    <property type="term" value="F:zinc ion binding"/>
    <property type="evidence" value="ECO:0007669"/>
    <property type="project" value="UniProtKB-KW"/>
</dbReference>